<dbReference type="OrthoDB" id="3219396at2759"/>
<dbReference type="SMART" id="SM00256">
    <property type="entry name" value="FBOX"/>
    <property type="match status" value="1"/>
</dbReference>
<evidence type="ECO:0000313" key="3">
    <source>
        <dbReference type="Proteomes" id="UP000253551"/>
    </source>
</evidence>
<comment type="caution">
    <text evidence="2">The sequence shown here is derived from an EMBL/GenBank/DDBJ whole genome shotgun (WGS) entry which is preliminary data.</text>
</comment>
<evidence type="ECO:0000259" key="1">
    <source>
        <dbReference type="PROSITE" id="PS50181"/>
    </source>
</evidence>
<keyword evidence="3" id="KW-1185">Reference proteome</keyword>
<organism evidence="2 3">
    <name type="scientific">Rhizopus stolonifer</name>
    <name type="common">Rhizopus nigricans</name>
    <dbReference type="NCBI Taxonomy" id="4846"/>
    <lineage>
        <taxon>Eukaryota</taxon>
        <taxon>Fungi</taxon>
        <taxon>Fungi incertae sedis</taxon>
        <taxon>Mucoromycota</taxon>
        <taxon>Mucoromycotina</taxon>
        <taxon>Mucoromycetes</taxon>
        <taxon>Mucorales</taxon>
        <taxon>Mucorineae</taxon>
        <taxon>Rhizopodaceae</taxon>
        <taxon>Rhizopus</taxon>
    </lineage>
</organism>
<dbReference type="Proteomes" id="UP000253551">
    <property type="component" value="Unassembled WGS sequence"/>
</dbReference>
<dbReference type="EMBL" id="PJQM01003552">
    <property type="protein sequence ID" value="RCH88277.1"/>
    <property type="molecule type" value="Genomic_DNA"/>
</dbReference>
<dbReference type="PROSITE" id="PS50181">
    <property type="entry name" value="FBOX"/>
    <property type="match status" value="1"/>
</dbReference>
<protein>
    <recommendedName>
        <fullName evidence="1">F-box domain-containing protein</fullName>
    </recommendedName>
</protein>
<accession>A0A367JED8</accession>
<dbReference type="Pfam" id="PF12937">
    <property type="entry name" value="F-box-like"/>
    <property type="match status" value="1"/>
</dbReference>
<dbReference type="Gene3D" id="2.130.10.10">
    <property type="entry name" value="YVTN repeat-like/Quinoprotein amine dehydrogenase"/>
    <property type="match status" value="1"/>
</dbReference>
<feature type="non-terminal residue" evidence="2">
    <location>
        <position position="1"/>
    </location>
</feature>
<reference evidence="2 3" key="1">
    <citation type="journal article" date="2018" name="G3 (Bethesda)">
        <title>Phylogenetic and Phylogenomic Definition of Rhizopus Species.</title>
        <authorList>
            <person name="Gryganskyi A.P."/>
            <person name="Golan J."/>
            <person name="Dolatabadi S."/>
            <person name="Mondo S."/>
            <person name="Robb S."/>
            <person name="Idnurm A."/>
            <person name="Muszewska A."/>
            <person name="Steczkiewicz K."/>
            <person name="Masonjones S."/>
            <person name="Liao H.L."/>
            <person name="Gajdeczka M.T."/>
            <person name="Anike F."/>
            <person name="Vuek A."/>
            <person name="Anishchenko I.M."/>
            <person name="Voigt K."/>
            <person name="de Hoog G.S."/>
            <person name="Smith M.E."/>
            <person name="Heitman J."/>
            <person name="Vilgalys R."/>
            <person name="Stajich J.E."/>
        </authorList>
    </citation>
    <scope>NUCLEOTIDE SEQUENCE [LARGE SCALE GENOMIC DNA]</scope>
    <source>
        <strain evidence="2 3">LSU 92-RS-03</strain>
    </source>
</reference>
<dbReference type="InterPro" id="IPR015943">
    <property type="entry name" value="WD40/YVTN_repeat-like_dom_sf"/>
</dbReference>
<dbReference type="InterPro" id="IPR036047">
    <property type="entry name" value="F-box-like_dom_sf"/>
</dbReference>
<proteinExistence type="predicted"/>
<evidence type="ECO:0000313" key="2">
    <source>
        <dbReference type="EMBL" id="RCH88277.1"/>
    </source>
</evidence>
<gene>
    <name evidence="2" type="ORF">CU098_001281</name>
</gene>
<feature type="domain" description="F-box" evidence="1">
    <location>
        <begin position="26"/>
        <end position="72"/>
    </location>
</feature>
<dbReference type="SUPFAM" id="SSF101908">
    <property type="entry name" value="Putative isomerase YbhE"/>
    <property type="match status" value="1"/>
</dbReference>
<dbReference type="AlphaFoldDB" id="A0A367JED8"/>
<dbReference type="Gene3D" id="1.20.1280.50">
    <property type="match status" value="1"/>
</dbReference>
<dbReference type="SUPFAM" id="SSF81383">
    <property type="entry name" value="F-box domain"/>
    <property type="match status" value="1"/>
</dbReference>
<name>A0A367JED8_RHIST</name>
<dbReference type="InterPro" id="IPR001810">
    <property type="entry name" value="F-box_dom"/>
</dbReference>
<sequence length="426" mass="49532">SLQKFVKKLFFKDIQEVKNIQEYTQINLLSELPLELVLDILSRLSFEELVQVQLTCQTLYRLAQDNWIWERRLRILYSSFTDIYAHNSKKLSESLCLPPKVRYCQAITLANWRLGLVQRETWLNMGHNHGEILSIKLRENLLVTLTEDNWVLLYQYNTDDGFQLQCKWYFGNPYLDNNRVECLDILPDIQILVIAQRGSKCLFFDINKGPRYHPIQVLKGGNHPWFVPDSIAVNQEYIAVAGRKPSAVFIWNWRKSNRLSNQAFDDQPRRLFLSGNHLIVFSTDGLLHVFDLLHLNRVITHYVGPCNLASVEYDTPHMILCPSSAHRIYHFTWPTEAHIRFDKQPKRHLICTRPLFSAASDIVTIALHQDRIATVNQHGQIALYALNGTTAARVLHFSDVQLLALGRMGLLYTINNKLCWLDFSCK</sequence>
<dbReference type="STRING" id="4846.A0A367JED8"/>